<evidence type="ECO:0000256" key="2">
    <source>
        <dbReference type="ARBA" id="ARBA00010735"/>
    </source>
</evidence>
<keyword evidence="7 8" id="KW-0472">Membrane</keyword>
<evidence type="ECO:0000256" key="6">
    <source>
        <dbReference type="ARBA" id="ARBA00022989"/>
    </source>
</evidence>
<feature type="transmembrane region" description="Helical" evidence="8">
    <location>
        <begin position="129"/>
        <end position="154"/>
    </location>
</feature>
<feature type="transmembrane region" description="Helical" evidence="8">
    <location>
        <begin position="20"/>
        <end position="37"/>
    </location>
</feature>
<dbReference type="Proteomes" id="UP000198518">
    <property type="component" value="Unassembled WGS sequence"/>
</dbReference>
<sequence>MTDRRDFLAGAWDSVPTLPANVPFGFVAGAAAVQAGFSDLQSVALSALVFGGASQLAAIELLEQGSPLAVVVLTAVVVNLRYVMYSAAIAPYFREFTSKWRLFASQFIVDTTFAIAVTEYERDPETDQLAYWLGVCATIYVGYVAGTAAGVVVGDAVPDGLQLDFAVPLLFLALLVPSITDEATGVAAAVGGFAAVAAAGLPMNVGIVVAAVVGISAGAVADAAGVGQ</sequence>
<accession>A0A1I0NDX0</accession>
<comment type="similarity">
    <text evidence="2">Belongs to the AzlC family.</text>
</comment>
<protein>
    <submittedName>
        <fullName evidence="9">4-azaleucine resistance probable transporter AzlC</fullName>
    </submittedName>
</protein>
<comment type="subcellular location">
    <subcellularLocation>
        <location evidence="1">Cell membrane</location>
        <topology evidence="1">Multi-pass membrane protein</topology>
    </subcellularLocation>
</comment>
<keyword evidence="4" id="KW-1003">Cell membrane</keyword>
<gene>
    <name evidence="9" type="ORF">SAMN04487945_0766</name>
</gene>
<reference evidence="9 10" key="1">
    <citation type="submission" date="2016-10" db="EMBL/GenBank/DDBJ databases">
        <authorList>
            <person name="de Groot N.N."/>
        </authorList>
    </citation>
    <scope>NUCLEOTIDE SEQUENCE [LARGE SCALE GENOMIC DNA]</scope>
    <source>
        <strain evidence="9 10">CGMCC 1.5337</strain>
    </source>
</reference>
<keyword evidence="6 8" id="KW-1133">Transmembrane helix</keyword>
<dbReference type="EMBL" id="FOJA01000001">
    <property type="protein sequence ID" value="SEV98900.1"/>
    <property type="molecule type" value="Genomic_DNA"/>
</dbReference>
<keyword evidence="5 8" id="KW-0812">Transmembrane</keyword>
<dbReference type="OrthoDB" id="213715at2157"/>
<dbReference type="PANTHER" id="PTHR34979:SF1">
    <property type="entry name" value="INNER MEMBRANE PROTEIN YGAZ"/>
    <property type="match status" value="1"/>
</dbReference>
<keyword evidence="3" id="KW-0813">Transport</keyword>
<evidence type="ECO:0000313" key="10">
    <source>
        <dbReference type="Proteomes" id="UP000198518"/>
    </source>
</evidence>
<proteinExistence type="inferred from homology"/>
<evidence type="ECO:0000256" key="8">
    <source>
        <dbReference type="SAM" id="Phobius"/>
    </source>
</evidence>
<dbReference type="GO" id="GO:0005886">
    <property type="term" value="C:plasma membrane"/>
    <property type="evidence" value="ECO:0007669"/>
    <property type="project" value="UniProtKB-SubCell"/>
</dbReference>
<feature type="transmembrane region" description="Helical" evidence="8">
    <location>
        <begin position="186"/>
        <end position="213"/>
    </location>
</feature>
<evidence type="ECO:0000256" key="4">
    <source>
        <dbReference type="ARBA" id="ARBA00022475"/>
    </source>
</evidence>
<feature type="transmembrane region" description="Helical" evidence="8">
    <location>
        <begin position="68"/>
        <end position="93"/>
    </location>
</feature>
<organism evidence="9 10">
    <name type="scientific">Halobacterium jilantaiense</name>
    <dbReference type="NCBI Taxonomy" id="355548"/>
    <lineage>
        <taxon>Archaea</taxon>
        <taxon>Methanobacteriati</taxon>
        <taxon>Methanobacteriota</taxon>
        <taxon>Stenosarchaea group</taxon>
        <taxon>Halobacteria</taxon>
        <taxon>Halobacteriales</taxon>
        <taxon>Halobacteriaceae</taxon>
        <taxon>Halobacterium</taxon>
    </lineage>
</organism>
<dbReference type="AlphaFoldDB" id="A0A1I0NDX0"/>
<name>A0A1I0NDX0_9EURY</name>
<dbReference type="InterPro" id="IPR011606">
    <property type="entry name" value="Brnchd-chn_aa_trnsp_permease"/>
</dbReference>
<feature type="transmembrane region" description="Helical" evidence="8">
    <location>
        <begin position="161"/>
        <end position="180"/>
    </location>
</feature>
<dbReference type="RefSeq" id="WP_089668061.1">
    <property type="nucleotide sequence ID" value="NZ_FOJA01000001.1"/>
</dbReference>
<evidence type="ECO:0000256" key="7">
    <source>
        <dbReference type="ARBA" id="ARBA00023136"/>
    </source>
</evidence>
<evidence type="ECO:0000313" key="9">
    <source>
        <dbReference type="EMBL" id="SEV98900.1"/>
    </source>
</evidence>
<dbReference type="Pfam" id="PF03591">
    <property type="entry name" value="AzlC"/>
    <property type="match status" value="1"/>
</dbReference>
<feature type="transmembrane region" description="Helical" evidence="8">
    <location>
        <begin position="44"/>
        <end position="62"/>
    </location>
</feature>
<dbReference type="STRING" id="355548.SAMN04487945_0766"/>
<evidence type="ECO:0000256" key="5">
    <source>
        <dbReference type="ARBA" id="ARBA00022692"/>
    </source>
</evidence>
<evidence type="ECO:0000256" key="1">
    <source>
        <dbReference type="ARBA" id="ARBA00004651"/>
    </source>
</evidence>
<dbReference type="PANTHER" id="PTHR34979">
    <property type="entry name" value="INNER MEMBRANE PROTEIN YGAZ"/>
    <property type="match status" value="1"/>
</dbReference>
<evidence type="ECO:0000256" key="3">
    <source>
        <dbReference type="ARBA" id="ARBA00022448"/>
    </source>
</evidence>
<keyword evidence="10" id="KW-1185">Reference proteome</keyword>
<dbReference type="GO" id="GO:1903785">
    <property type="term" value="P:L-valine transmembrane transport"/>
    <property type="evidence" value="ECO:0007669"/>
    <property type="project" value="TreeGrafter"/>
</dbReference>